<dbReference type="InterPro" id="IPR016181">
    <property type="entry name" value="Acyl_CoA_acyltransferase"/>
</dbReference>
<accession>A0ABS7BRH6</accession>
<dbReference type="Pfam" id="PF13420">
    <property type="entry name" value="Acetyltransf_4"/>
    <property type="match status" value="1"/>
</dbReference>
<dbReference type="EMBL" id="JAHXZN010000006">
    <property type="protein sequence ID" value="MBW6532207.1"/>
    <property type="molecule type" value="Genomic_DNA"/>
</dbReference>
<evidence type="ECO:0000259" key="1">
    <source>
        <dbReference type="PROSITE" id="PS51186"/>
    </source>
</evidence>
<dbReference type="RefSeq" id="WP_219749559.1">
    <property type="nucleotide sequence ID" value="NZ_JAHXZN010000006.1"/>
</dbReference>
<sequence length="193" mass="21060">MPPGPIAIRAATADDAAAIAAIYAPYVLQGTVSFESEAPDAAAMRDRILDSDGYYPWMVAVSRGEDGGERGLLAYAYATRFRDRPAYRYVVETSIYAAGATQRQGVGRLLYEALVDTLRAQGFTQAIGVIALPNDASITLHEAVGFRRAGVYREVGYKQGRWIDVGLWQCALNESAIPPIEPRAFRDVGVRRD</sequence>
<name>A0ABS7BRH6_9SPHN</name>
<dbReference type="PANTHER" id="PTHR43072:SF8">
    <property type="entry name" value="ACYLTRANSFERASE FABY-RELATED"/>
    <property type="match status" value="1"/>
</dbReference>
<reference evidence="2 3" key="1">
    <citation type="submission" date="2021-07" db="EMBL/GenBank/DDBJ databases">
        <title>Sphingomonas sp.</title>
        <authorList>
            <person name="Feng G."/>
            <person name="Li J."/>
            <person name="Pan M."/>
        </authorList>
    </citation>
    <scope>NUCLEOTIDE SEQUENCE [LARGE SCALE GENOMIC DNA]</scope>
    <source>
        <strain evidence="2 3">RRHST34</strain>
    </source>
</reference>
<organism evidence="2 3">
    <name type="scientific">Sphingomonas citri</name>
    <dbReference type="NCBI Taxonomy" id="2862499"/>
    <lineage>
        <taxon>Bacteria</taxon>
        <taxon>Pseudomonadati</taxon>
        <taxon>Pseudomonadota</taxon>
        <taxon>Alphaproteobacteria</taxon>
        <taxon>Sphingomonadales</taxon>
        <taxon>Sphingomonadaceae</taxon>
        <taxon>Sphingomonas</taxon>
    </lineage>
</organism>
<dbReference type="Proteomes" id="UP000759103">
    <property type="component" value="Unassembled WGS sequence"/>
</dbReference>
<keyword evidence="3" id="KW-1185">Reference proteome</keyword>
<dbReference type="SUPFAM" id="SSF55729">
    <property type="entry name" value="Acyl-CoA N-acyltransferases (Nat)"/>
    <property type="match status" value="1"/>
</dbReference>
<feature type="domain" description="N-acetyltransferase" evidence="1">
    <location>
        <begin position="6"/>
        <end position="173"/>
    </location>
</feature>
<evidence type="ECO:0000313" key="2">
    <source>
        <dbReference type="EMBL" id="MBW6532207.1"/>
    </source>
</evidence>
<dbReference type="InterPro" id="IPR000182">
    <property type="entry name" value="GNAT_dom"/>
</dbReference>
<dbReference type="PANTHER" id="PTHR43072">
    <property type="entry name" value="N-ACETYLTRANSFERASE"/>
    <property type="match status" value="1"/>
</dbReference>
<proteinExistence type="predicted"/>
<evidence type="ECO:0000313" key="3">
    <source>
        <dbReference type="Proteomes" id="UP000759103"/>
    </source>
</evidence>
<comment type="caution">
    <text evidence="2">The sequence shown here is derived from an EMBL/GenBank/DDBJ whole genome shotgun (WGS) entry which is preliminary data.</text>
</comment>
<gene>
    <name evidence="2" type="ORF">KZ820_15805</name>
</gene>
<protein>
    <submittedName>
        <fullName evidence="2">GNAT family N-acetyltransferase</fullName>
    </submittedName>
</protein>
<dbReference type="PROSITE" id="PS51186">
    <property type="entry name" value="GNAT"/>
    <property type="match status" value="1"/>
</dbReference>
<dbReference type="Gene3D" id="3.40.630.30">
    <property type="match status" value="1"/>
</dbReference>